<sequence>MFMKDDFLWILEWYNNQCDGDWEHKCGIHIETIDNPGWSITINFKDTELEGKNFQEIEKDYESANDWLICFVKNSKFEGRCAPLKLPEVLHIFREWVGPRIYPTDVPHN</sequence>
<protein>
    <recommendedName>
        <fullName evidence="3">Immunity protein 53</fullName>
    </recommendedName>
</protein>
<name>A0A0C1EPF5_9BACT</name>
<gene>
    <name evidence="1" type="ORF">DB43_ET00040</name>
</gene>
<proteinExistence type="predicted"/>
<accession>A0A0C1EPF5</accession>
<dbReference type="Pfam" id="PF15580">
    <property type="entry name" value="Imm53"/>
    <property type="match status" value="1"/>
</dbReference>
<dbReference type="InterPro" id="IPR028228">
    <property type="entry name" value="Imm53"/>
</dbReference>
<dbReference type="EMBL" id="JSAM01000038">
    <property type="protein sequence ID" value="KIA78124.1"/>
    <property type="molecule type" value="Genomic_DNA"/>
</dbReference>
<reference evidence="1 2" key="1">
    <citation type="journal article" date="2014" name="Mol. Biol. Evol.">
        <title>Massive expansion of Ubiquitination-related gene families within the Chlamydiae.</title>
        <authorList>
            <person name="Domman D."/>
            <person name="Collingro A."/>
            <person name="Lagkouvardos I."/>
            <person name="Gehre L."/>
            <person name="Weinmaier T."/>
            <person name="Rattei T."/>
            <person name="Subtil A."/>
            <person name="Horn M."/>
        </authorList>
    </citation>
    <scope>NUCLEOTIDE SEQUENCE [LARGE SCALE GENOMIC DNA]</scope>
    <source>
        <strain evidence="1 2">OEW1</strain>
    </source>
</reference>
<organism evidence="1 2">
    <name type="scientific">Parachlamydia acanthamoebae</name>
    <dbReference type="NCBI Taxonomy" id="83552"/>
    <lineage>
        <taxon>Bacteria</taxon>
        <taxon>Pseudomonadati</taxon>
        <taxon>Chlamydiota</taxon>
        <taxon>Chlamydiia</taxon>
        <taxon>Parachlamydiales</taxon>
        <taxon>Parachlamydiaceae</taxon>
        <taxon>Parachlamydia</taxon>
    </lineage>
</organism>
<evidence type="ECO:0000313" key="2">
    <source>
        <dbReference type="Proteomes" id="UP000031307"/>
    </source>
</evidence>
<evidence type="ECO:0008006" key="3">
    <source>
        <dbReference type="Google" id="ProtNLM"/>
    </source>
</evidence>
<dbReference type="AlphaFoldDB" id="A0A0C1EPF5"/>
<evidence type="ECO:0000313" key="1">
    <source>
        <dbReference type="EMBL" id="KIA78124.1"/>
    </source>
</evidence>
<comment type="caution">
    <text evidence="1">The sequence shown here is derived from an EMBL/GenBank/DDBJ whole genome shotgun (WGS) entry which is preliminary data.</text>
</comment>
<dbReference type="Proteomes" id="UP000031307">
    <property type="component" value="Unassembled WGS sequence"/>
</dbReference>